<proteinExistence type="predicted"/>
<organism evidence="1 2">
    <name type="scientific">Candidatus Frankia alpina</name>
    <dbReference type="NCBI Taxonomy" id="2699483"/>
    <lineage>
        <taxon>Bacteria</taxon>
        <taxon>Bacillati</taxon>
        <taxon>Actinomycetota</taxon>
        <taxon>Actinomycetes</taxon>
        <taxon>Frankiales</taxon>
        <taxon>Frankiaceae</taxon>
        <taxon>Frankia</taxon>
    </lineage>
</organism>
<dbReference type="InterPro" id="IPR001451">
    <property type="entry name" value="Hexapep"/>
</dbReference>
<comment type="caution">
    <text evidence="1">The sequence shown here is derived from an EMBL/GenBank/DDBJ whole genome shotgun (WGS) entry which is preliminary data.</text>
</comment>
<evidence type="ECO:0000313" key="2">
    <source>
        <dbReference type="Proteomes" id="UP000305282"/>
    </source>
</evidence>
<dbReference type="CDD" id="cd04645">
    <property type="entry name" value="LbH_gamma_CA_like"/>
    <property type="match status" value="1"/>
</dbReference>
<sequence>MAVYALGDSVPVIDPTAYVHPDATVIGTVTIGPESTVWPGAVLRGDYGSIIIGARTSVQDGTVIHTTEQLATVVGDDCTIGHLAHLEGCVVEDGSLIGSGSVVLHRVRVGRGGLVGAGAVVVGGTVVPPGGRALGIPAKVLPGGEDQADLAAGAAVYVANGKRYRDQLRRID</sequence>
<dbReference type="EMBL" id="SSXH01000074">
    <property type="protein sequence ID" value="THJ75486.1"/>
    <property type="molecule type" value="Genomic_DNA"/>
</dbReference>
<dbReference type="Gene3D" id="2.160.10.10">
    <property type="entry name" value="Hexapeptide repeat proteins"/>
    <property type="match status" value="1"/>
</dbReference>
<dbReference type="InterPro" id="IPR050484">
    <property type="entry name" value="Transf_Hexapept/Carb_Anhydrase"/>
</dbReference>
<gene>
    <name evidence="1" type="ORF">E7Y31_05140</name>
</gene>
<dbReference type="RefSeq" id="WP_136447167.1">
    <property type="nucleotide sequence ID" value="NZ_SSXH01000074.1"/>
</dbReference>
<dbReference type="AlphaFoldDB" id="A0A4S5ESU1"/>
<dbReference type="PANTHER" id="PTHR13061:SF29">
    <property type="entry name" value="GAMMA CARBONIC ANHYDRASE-LIKE 1, MITOCHONDRIAL-RELATED"/>
    <property type="match status" value="1"/>
</dbReference>
<dbReference type="Proteomes" id="UP000305282">
    <property type="component" value="Unassembled WGS sequence"/>
</dbReference>
<name>A0A4S5ESU1_9ACTN</name>
<accession>A0A4S5ESU1</accession>
<dbReference type="SUPFAM" id="SSF51161">
    <property type="entry name" value="Trimeric LpxA-like enzymes"/>
    <property type="match status" value="1"/>
</dbReference>
<dbReference type="InterPro" id="IPR047324">
    <property type="entry name" value="LbH_gamma_CA-like"/>
</dbReference>
<dbReference type="PANTHER" id="PTHR13061">
    <property type="entry name" value="DYNACTIN SUBUNIT P25"/>
    <property type="match status" value="1"/>
</dbReference>
<keyword evidence="2" id="KW-1185">Reference proteome</keyword>
<dbReference type="Pfam" id="PF00132">
    <property type="entry name" value="Hexapep"/>
    <property type="match status" value="1"/>
</dbReference>
<protein>
    <submittedName>
        <fullName evidence="1">Gamma carbonic anhydrase family protein</fullName>
    </submittedName>
</protein>
<evidence type="ECO:0000313" key="1">
    <source>
        <dbReference type="EMBL" id="THJ75486.1"/>
    </source>
</evidence>
<dbReference type="InterPro" id="IPR011004">
    <property type="entry name" value="Trimer_LpxA-like_sf"/>
</dbReference>
<dbReference type="OrthoDB" id="9803036at2"/>
<reference evidence="1 2" key="1">
    <citation type="submission" date="2019-04" db="EMBL/GenBank/DDBJ databases">
        <title>Draft genome sequences for three unisolated Alnus-infective Frankia Sp+ strains, AgTrS, AiOr and AvVan, the first sequenced Frankia strains able to sporulate in-planta.</title>
        <authorList>
            <person name="Bethencourt L."/>
            <person name="Vautrin F."/>
            <person name="Taib N."/>
            <person name="Dubost A."/>
            <person name="Castro-Garcia L."/>
            <person name="Imbaud O."/>
            <person name="Abrouk D."/>
            <person name="Fournier P."/>
            <person name="Briolay J."/>
            <person name="Nguyen A."/>
            <person name="Normand P."/>
            <person name="Fernandez M.P."/>
            <person name="Brochier-Armanet C."/>
            <person name="Herrera-Belaroussi A."/>
        </authorList>
    </citation>
    <scope>NUCLEOTIDE SEQUENCE [LARGE SCALE GENOMIC DNA]</scope>
    <source>
        <strain evidence="1 2">AvVan</strain>
    </source>
</reference>